<dbReference type="InterPro" id="IPR001650">
    <property type="entry name" value="Helicase_C-like"/>
</dbReference>
<evidence type="ECO:0000256" key="2">
    <source>
        <dbReference type="ARBA" id="ARBA00022741"/>
    </source>
</evidence>
<evidence type="ECO:0000259" key="10">
    <source>
        <dbReference type="PROSITE" id="PS51195"/>
    </source>
</evidence>
<evidence type="ECO:0000256" key="7">
    <source>
        <dbReference type="RuleBase" id="RU000492"/>
    </source>
</evidence>
<dbReference type="InterPro" id="IPR014014">
    <property type="entry name" value="RNA_helicase_DEAD_Q_motif"/>
</dbReference>
<dbReference type="STRING" id="984486.A0A1E3QXH0"/>
<dbReference type="GeneID" id="30145217"/>
<dbReference type="SUPFAM" id="SSF52540">
    <property type="entry name" value="P-loop containing nucleoside triphosphate hydrolases"/>
    <property type="match status" value="1"/>
</dbReference>
<dbReference type="GO" id="GO:0003724">
    <property type="term" value="F:RNA helicase activity"/>
    <property type="evidence" value="ECO:0007669"/>
    <property type="project" value="UniProtKB-EC"/>
</dbReference>
<sequence length="552" mass="61797">MSRNIPVSVEDLLSAAPANLKPTFLSKKKRVQLAQEKLARADEAKSQKRKKLPSEIIYGDDEESIQPTLEIREKRQKRSKWNFSWDEAEDTLTDSLRLSTAPQLVRTTKIDLDVHWSKKPLAQMKDRDWRILKEDFSITSKGGDIAPPLRSWDESKIPASILDIITKKIGYQEPTPIQRATIPVALSSRDIIGIAETGSGKTAAFIIPMLKFILDMPKLTISTINDGPYGLVLAPTRELAQQIERETTKFAQHLGLRVTSIVGGHSFEETVNNVKDGIHIVIATPGRLIDSIERRIIVLSQCFFLVMDEADRMVDMGFEKQVAEVLDMLPPIRGNHFGLTKRQTMMFTATMPPQIEKITRTYLALPGVITIGSLDEAVDSVVQKVEFIATEEKRKKRLVEILLSFQPPIIVFVNYKKLCDYVSKTLNEAGFRTTIMHGSRSQEQREASLAQLRAHQVDVLVATDLAGRGIDIPDVSLVVNFEMSKGIEEYTHRIGRTGRAGKRGTAVTFVGDEDGDVLYELKQMVGKSSVSVVSEELRRHPRAQAKGFEALG</sequence>
<dbReference type="InterPro" id="IPR014001">
    <property type="entry name" value="Helicase_ATP-bd"/>
</dbReference>
<dbReference type="Proteomes" id="UP000094336">
    <property type="component" value="Unassembled WGS sequence"/>
</dbReference>
<name>A0A1E3QXH0_9ASCO</name>
<evidence type="ECO:0000256" key="3">
    <source>
        <dbReference type="ARBA" id="ARBA00022801"/>
    </source>
</evidence>
<evidence type="ECO:0000256" key="4">
    <source>
        <dbReference type="ARBA" id="ARBA00022806"/>
    </source>
</evidence>
<dbReference type="CDD" id="cd18787">
    <property type="entry name" value="SF2_C_DEAD"/>
    <property type="match status" value="1"/>
</dbReference>
<dbReference type="Pfam" id="PF00270">
    <property type="entry name" value="DEAD"/>
    <property type="match status" value="1"/>
</dbReference>
<feature type="domain" description="DEAD-box RNA helicase Q" evidence="10">
    <location>
        <begin position="150"/>
        <end position="179"/>
    </location>
</feature>
<keyword evidence="2 7" id="KW-0547">Nucleotide-binding</keyword>
<feature type="domain" description="Helicase C-terminal" evidence="9">
    <location>
        <begin position="397"/>
        <end position="541"/>
    </location>
</feature>
<dbReference type="SMART" id="SM00490">
    <property type="entry name" value="HELICc"/>
    <property type="match status" value="1"/>
</dbReference>
<dbReference type="Gene3D" id="3.40.50.300">
    <property type="entry name" value="P-loop containing nucleotide triphosphate hydrolases"/>
    <property type="match status" value="2"/>
</dbReference>
<dbReference type="PROSITE" id="PS51194">
    <property type="entry name" value="HELICASE_CTER"/>
    <property type="match status" value="1"/>
</dbReference>
<dbReference type="PROSITE" id="PS51192">
    <property type="entry name" value="HELICASE_ATP_BIND_1"/>
    <property type="match status" value="1"/>
</dbReference>
<organism evidence="11 12">
    <name type="scientific">Babjeviella inositovora NRRL Y-12698</name>
    <dbReference type="NCBI Taxonomy" id="984486"/>
    <lineage>
        <taxon>Eukaryota</taxon>
        <taxon>Fungi</taxon>
        <taxon>Dikarya</taxon>
        <taxon>Ascomycota</taxon>
        <taxon>Saccharomycotina</taxon>
        <taxon>Pichiomycetes</taxon>
        <taxon>Serinales incertae sedis</taxon>
        <taxon>Babjeviella</taxon>
    </lineage>
</organism>
<evidence type="ECO:0000256" key="5">
    <source>
        <dbReference type="ARBA" id="ARBA00022840"/>
    </source>
</evidence>
<comment type="similarity">
    <text evidence="7">Belongs to the DEAD box helicase family.</text>
</comment>
<keyword evidence="4 7" id="KW-0347">Helicase</keyword>
<dbReference type="EMBL" id="KV454426">
    <property type="protein sequence ID" value="ODQ82311.1"/>
    <property type="molecule type" value="Genomic_DNA"/>
</dbReference>
<protein>
    <recommendedName>
        <fullName evidence="1">RNA helicase</fullName>
        <ecNumber evidence="1">3.6.4.13</ecNumber>
    </recommendedName>
</protein>
<dbReference type="InterPro" id="IPR011545">
    <property type="entry name" value="DEAD/DEAH_box_helicase_dom"/>
</dbReference>
<dbReference type="OrthoDB" id="196131at2759"/>
<keyword evidence="12" id="KW-1185">Reference proteome</keyword>
<gene>
    <name evidence="11" type="ORF">BABINDRAFT_158933</name>
</gene>
<accession>A0A1E3QXH0</accession>
<evidence type="ECO:0000259" key="8">
    <source>
        <dbReference type="PROSITE" id="PS51192"/>
    </source>
</evidence>
<dbReference type="RefSeq" id="XP_018987639.1">
    <property type="nucleotide sequence ID" value="XM_019127364.1"/>
</dbReference>
<evidence type="ECO:0000256" key="1">
    <source>
        <dbReference type="ARBA" id="ARBA00012552"/>
    </source>
</evidence>
<dbReference type="SMART" id="SM00487">
    <property type="entry name" value="DEXDc"/>
    <property type="match status" value="1"/>
</dbReference>
<dbReference type="InterPro" id="IPR000629">
    <property type="entry name" value="RNA-helicase_DEAD-box_CS"/>
</dbReference>
<keyword evidence="3 7" id="KW-0378">Hydrolase</keyword>
<feature type="domain" description="Helicase ATP-binding" evidence="8">
    <location>
        <begin position="182"/>
        <end position="369"/>
    </location>
</feature>
<dbReference type="PANTHER" id="PTHR47958">
    <property type="entry name" value="ATP-DEPENDENT RNA HELICASE DBP3"/>
    <property type="match status" value="1"/>
</dbReference>
<dbReference type="GO" id="GO:0016787">
    <property type="term" value="F:hydrolase activity"/>
    <property type="evidence" value="ECO:0007669"/>
    <property type="project" value="UniProtKB-KW"/>
</dbReference>
<dbReference type="PROSITE" id="PS00039">
    <property type="entry name" value="DEAD_ATP_HELICASE"/>
    <property type="match status" value="1"/>
</dbReference>
<reference evidence="12" key="1">
    <citation type="submission" date="2016-05" db="EMBL/GenBank/DDBJ databases">
        <title>Comparative genomics of biotechnologically important yeasts.</title>
        <authorList>
            <consortium name="DOE Joint Genome Institute"/>
            <person name="Riley R."/>
            <person name="Haridas S."/>
            <person name="Wolfe K.H."/>
            <person name="Lopes M.R."/>
            <person name="Hittinger C.T."/>
            <person name="Goker M."/>
            <person name="Salamov A."/>
            <person name="Wisecaver J."/>
            <person name="Long T.M."/>
            <person name="Aerts A.L."/>
            <person name="Barry K."/>
            <person name="Choi C."/>
            <person name="Clum A."/>
            <person name="Coughlan A.Y."/>
            <person name="Deshpande S."/>
            <person name="Douglass A.P."/>
            <person name="Hanson S.J."/>
            <person name="Klenk H.-P."/>
            <person name="Labutti K."/>
            <person name="Lapidus A."/>
            <person name="Lindquist E."/>
            <person name="Lipzen A."/>
            <person name="Meier-Kolthoff J.P."/>
            <person name="Ohm R.A."/>
            <person name="Otillar R.P."/>
            <person name="Pangilinan J."/>
            <person name="Peng Y."/>
            <person name="Rokas A."/>
            <person name="Rosa C.A."/>
            <person name="Scheuner C."/>
            <person name="Sibirny A.A."/>
            <person name="Slot J.C."/>
            <person name="Stielow J.B."/>
            <person name="Sun H."/>
            <person name="Kurtzman C.P."/>
            <person name="Blackwell M."/>
            <person name="Grigoriev I.V."/>
            <person name="Jeffries T.W."/>
        </authorList>
    </citation>
    <scope>NUCLEOTIDE SEQUENCE [LARGE SCALE GENOMIC DNA]</scope>
    <source>
        <strain evidence="12">NRRL Y-12698</strain>
    </source>
</reference>
<dbReference type="InterPro" id="IPR027417">
    <property type="entry name" value="P-loop_NTPase"/>
</dbReference>
<dbReference type="CDD" id="cd17945">
    <property type="entry name" value="DEADc_DDX23"/>
    <property type="match status" value="1"/>
</dbReference>
<evidence type="ECO:0000313" key="12">
    <source>
        <dbReference type="Proteomes" id="UP000094336"/>
    </source>
</evidence>
<evidence type="ECO:0000313" key="11">
    <source>
        <dbReference type="EMBL" id="ODQ82311.1"/>
    </source>
</evidence>
<dbReference type="GO" id="GO:0003676">
    <property type="term" value="F:nucleic acid binding"/>
    <property type="evidence" value="ECO:0007669"/>
    <property type="project" value="InterPro"/>
</dbReference>
<dbReference type="PROSITE" id="PS51195">
    <property type="entry name" value="Q_MOTIF"/>
    <property type="match status" value="1"/>
</dbReference>
<keyword evidence="5 7" id="KW-0067">ATP-binding</keyword>
<proteinExistence type="inferred from homology"/>
<evidence type="ECO:0000256" key="6">
    <source>
        <dbReference type="PROSITE-ProRule" id="PRU00552"/>
    </source>
</evidence>
<dbReference type="Pfam" id="PF00271">
    <property type="entry name" value="Helicase_C"/>
    <property type="match status" value="1"/>
</dbReference>
<dbReference type="AlphaFoldDB" id="A0A1E3QXH0"/>
<dbReference type="GO" id="GO:0005524">
    <property type="term" value="F:ATP binding"/>
    <property type="evidence" value="ECO:0007669"/>
    <property type="project" value="UniProtKB-KW"/>
</dbReference>
<dbReference type="EC" id="3.6.4.13" evidence="1"/>
<feature type="short sequence motif" description="Q motif" evidence="6">
    <location>
        <begin position="150"/>
        <end position="179"/>
    </location>
</feature>
<evidence type="ECO:0000259" key="9">
    <source>
        <dbReference type="PROSITE" id="PS51194"/>
    </source>
</evidence>